<comment type="caution">
    <text evidence="1">The sequence shown here is derived from an EMBL/GenBank/DDBJ whole genome shotgun (WGS) entry which is preliminary data.</text>
</comment>
<dbReference type="EMBL" id="WSES01000009">
    <property type="protein sequence ID" value="MVW63706.1"/>
    <property type="molecule type" value="Genomic_DNA"/>
</dbReference>
<reference evidence="1 2" key="1">
    <citation type="submission" date="2019-12" db="EMBL/GenBank/DDBJ databases">
        <authorList>
            <person name="Li C."/>
            <person name="Zhao J."/>
        </authorList>
    </citation>
    <scope>NUCLEOTIDE SEQUENCE [LARGE SCALE GENOMIC DNA]</scope>
    <source>
        <strain evidence="1 2">NEAU-DD11</strain>
    </source>
</reference>
<name>A0A7X3KB41_9BURK</name>
<dbReference type="Proteomes" id="UP000443353">
    <property type="component" value="Unassembled WGS sequence"/>
</dbReference>
<organism evidence="1 2">
    <name type="scientific">Massilia cellulosiltytica</name>
    <dbReference type="NCBI Taxonomy" id="2683234"/>
    <lineage>
        <taxon>Bacteria</taxon>
        <taxon>Pseudomonadati</taxon>
        <taxon>Pseudomonadota</taxon>
        <taxon>Betaproteobacteria</taxon>
        <taxon>Burkholderiales</taxon>
        <taxon>Oxalobacteraceae</taxon>
        <taxon>Telluria group</taxon>
        <taxon>Massilia</taxon>
    </lineage>
</organism>
<evidence type="ECO:0000313" key="1">
    <source>
        <dbReference type="EMBL" id="MVW63706.1"/>
    </source>
</evidence>
<protein>
    <submittedName>
        <fullName evidence="1">Uncharacterized protein</fullName>
    </submittedName>
</protein>
<accession>A0A7X3KB41</accession>
<dbReference type="AlphaFoldDB" id="A0A7X3KB41"/>
<sequence>MRAATAPTTEPIDVIRIRLSADAGATAVVSEFRMANRILAAWAAQARRDSRVDYEVTFLDGLRLSGGYPLLRKGGKPHASLSRVIRRLFKEMAGGPAPYLVEG</sequence>
<keyword evidence="2" id="KW-1185">Reference proteome</keyword>
<proteinExistence type="predicted"/>
<evidence type="ECO:0000313" key="2">
    <source>
        <dbReference type="Proteomes" id="UP000443353"/>
    </source>
</evidence>
<gene>
    <name evidence="1" type="ORF">GPY61_27640</name>
</gene>
<dbReference type="RefSeq" id="WP_056133275.1">
    <property type="nucleotide sequence ID" value="NZ_WSES01000009.1"/>
</dbReference>